<name>A0A1U9YXV1_9HYPH</name>
<sequence length="328" mass="35998">MAKASNRIDGLRLRHLRVLELIDEHRSLRAVGQVLNRTQPAVSQMVKDLEYAFGVELVARSVRGVGLTPAGHVALERARSGLSSLDQLAAELKISPSPILRIGTNPALIFNLLPATLRILDAGNNAVRYRVSAGVVGDILRELWDGRIDCYVGRIDWNHIPKTVMPSLRHDPLTHTDLVLACSKNHPLAGRSDIDIAELADWPWLLPPAESNNRIALETELRNHGVILPQPMLELNAGPGSLLTLTHEMQVLTLTPRFMLESRLAVGEVVALNIPGFALPEIQVGFVTLAEYETMASVRNFRQALRQAAEALTGEHGRPCQLANSDPL</sequence>
<evidence type="ECO:0000313" key="6">
    <source>
        <dbReference type="EMBL" id="AQZ50192.1"/>
    </source>
</evidence>
<accession>A0A1U9YXV1</accession>
<dbReference type="KEGG" id="mmed:Mame_00816"/>
<protein>
    <submittedName>
        <fullName evidence="6">Galactose-binding protein regulator</fullName>
    </submittedName>
</protein>
<keyword evidence="2" id="KW-0805">Transcription regulation</keyword>
<dbReference type="Pfam" id="PF00126">
    <property type="entry name" value="HTH_1"/>
    <property type="match status" value="1"/>
</dbReference>
<dbReference type="AlphaFoldDB" id="A0A1U9YXV1"/>
<evidence type="ECO:0000259" key="5">
    <source>
        <dbReference type="PROSITE" id="PS50931"/>
    </source>
</evidence>
<proteinExistence type="inferred from homology"/>
<evidence type="ECO:0000256" key="4">
    <source>
        <dbReference type="ARBA" id="ARBA00023163"/>
    </source>
</evidence>
<reference evidence="6 7" key="1">
    <citation type="submission" date="2017-03" db="EMBL/GenBank/DDBJ databases">
        <title>Foreign affairs: Plasmid Transfer between Roseobacters and Rhizobia.</title>
        <authorList>
            <person name="Bartling P."/>
            <person name="Bunk B."/>
            <person name="Overmann J."/>
            <person name="Brinkmann H."/>
            <person name="Petersen J."/>
        </authorList>
    </citation>
    <scope>NUCLEOTIDE SEQUENCE [LARGE SCALE GENOMIC DNA]</scope>
    <source>
        <strain evidence="6 7">MACL11</strain>
    </source>
</reference>
<dbReference type="Gene3D" id="1.10.10.10">
    <property type="entry name" value="Winged helix-like DNA-binding domain superfamily/Winged helix DNA-binding domain"/>
    <property type="match status" value="1"/>
</dbReference>
<evidence type="ECO:0000256" key="2">
    <source>
        <dbReference type="ARBA" id="ARBA00023015"/>
    </source>
</evidence>
<dbReference type="SUPFAM" id="SSF53850">
    <property type="entry name" value="Periplasmic binding protein-like II"/>
    <property type="match status" value="1"/>
</dbReference>
<feature type="domain" description="HTH lysR-type" evidence="5">
    <location>
        <begin position="11"/>
        <end position="68"/>
    </location>
</feature>
<dbReference type="eggNOG" id="COG0583">
    <property type="taxonomic scope" value="Bacteria"/>
</dbReference>
<dbReference type="CDD" id="cd05466">
    <property type="entry name" value="PBP2_LTTR_substrate"/>
    <property type="match status" value="1"/>
</dbReference>
<keyword evidence="3" id="KW-0238">DNA-binding</keyword>
<dbReference type="PANTHER" id="PTHR30126">
    <property type="entry name" value="HTH-TYPE TRANSCRIPTIONAL REGULATOR"/>
    <property type="match status" value="1"/>
</dbReference>
<dbReference type="InterPro" id="IPR005119">
    <property type="entry name" value="LysR_subst-bd"/>
</dbReference>
<evidence type="ECO:0000256" key="1">
    <source>
        <dbReference type="ARBA" id="ARBA00009437"/>
    </source>
</evidence>
<dbReference type="PANTHER" id="PTHR30126:SF98">
    <property type="entry name" value="HTH-TYPE TRANSCRIPTIONAL ACTIVATOR BAUR"/>
    <property type="match status" value="1"/>
</dbReference>
<keyword evidence="4" id="KW-0804">Transcription</keyword>
<dbReference type="PROSITE" id="PS50931">
    <property type="entry name" value="HTH_LYSR"/>
    <property type="match status" value="1"/>
</dbReference>
<dbReference type="GO" id="GO:0000976">
    <property type="term" value="F:transcription cis-regulatory region binding"/>
    <property type="evidence" value="ECO:0007669"/>
    <property type="project" value="TreeGrafter"/>
</dbReference>
<dbReference type="InterPro" id="IPR036390">
    <property type="entry name" value="WH_DNA-bd_sf"/>
</dbReference>
<comment type="similarity">
    <text evidence="1">Belongs to the LysR transcriptional regulatory family.</text>
</comment>
<dbReference type="Gene3D" id="3.40.190.290">
    <property type="match status" value="1"/>
</dbReference>
<keyword evidence="7" id="KW-1185">Reference proteome</keyword>
<dbReference type="STRING" id="1122214.Mame_00816"/>
<dbReference type="InterPro" id="IPR036388">
    <property type="entry name" value="WH-like_DNA-bd_sf"/>
</dbReference>
<dbReference type="Pfam" id="PF03466">
    <property type="entry name" value="LysR_substrate"/>
    <property type="match status" value="1"/>
</dbReference>
<organism evidence="6 7">
    <name type="scientific">Martelella mediterranea DSM 17316</name>
    <dbReference type="NCBI Taxonomy" id="1122214"/>
    <lineage>
        <taxon>Bacteria</taxon>
        <taxon>Pseudomonadati</taxon>
        <taxon>Pseudomonadota</taxon>
        <taxon>Alphaproteobacteria</taxon>
        <taxon>Hyphomicrobiales</taxon>
        <taxon>Aurantimonadaceae</taxon>
        <taxon>Martelella</taxon>
    </lineage>
</organism>
<dbReference type="EMBL" id="CP020330">
    <property type="protein sequence ID" value="AQZ50192.1"/>
    <property type="molecule type" value="Genomic_DNA"/>
</dbReference>
<evidence type="ECO:0000313" key="7">
    <source>
        <dbReference type="Proteomes" id="UP000191135"/>
    </source>
</evidence>
<dbReference type="SUPFAM" id="SSF46785">
    <property type="entry name" value="Winged helix' DNA-binding domain"/>
    <property type="match status" value="1"/>
</dbReference>
<evidence type="ECO:0000256" key="3">
    <source>
        <dbReference type="ARBA" id="ARBA00023125"/>
    </source>
</evidence>
<dbReference type="RefSeq" id="WP_018065305.1">
    <property type="nucleotide sequence ID" value="NZ_AQWH01000012.1"/>
</dbReference>
<dbReference type="InterPro" id="IPR000847">
    <property type="entry name" value="LysR_HTH_N"/>
</dbReference>
<dbReference type="Proteomes" id="UP000191135">
    <property type="component" value="Chromosome"/>
</dbReference>
<dbReference type="GO" id="GO:0003700">
    <property type="term" value="F:DNA-binding transcription factor activity"/>
    <property type="evidence" value="ECO:0007669"/>
    <property type="project" value="InterPro"/>
</dbReference>
<dbReference type="OrthoDB" id="8437302at2"/>
<gene>
    <name evidence="6" type="primary">gbpR_2</name>
    <name evidence="6" type="ORF">Mame_00816</name>
</gene>